<keyword evidence="3" id="KW-0378">Hydrolase</keyword>
<dbReference type="PANTHER" id="PTHR12411">
    <property type="entry name" value="CYSTEINE PROTEASE FAMILY C1-RELATED"/>
    <property type="match status" value="1"/>
</dbReference>
<gene>
    <name evidence="6" type="ORF">V6N12_066491</name>
</gene>
<feature type="domain" description="Peptidase C1A papain C-terminal" evidence="5">
    <location>
        <begin position="48"/>
        <end position="266"/>
    </location>
</feature>
<sequence>MFWHIDVRSDGLSRKAFFIAWCSWFAADGITSSLVGEGVSWSARKLPDVKEVNWKDDRIVTPTRDQKSCQCCWAIVAADVITSHWKKYKDSNISYSPQYLLDFYDLDRRGDEFTNCFTLSINKAFDWIVENGISQEDDYPFLAMRQKPPPILKPPKYQPIESFKVIPDSDNSRRELLMAVKEHLVAAAMLVDLEFRYWTGWEIYSGPTKFPAEIGGAHAVQVIGFGRDESQQKDFWYILSSWGSDWGVGGIARVDRSILTVSTYRNEPTPLVYRASYPLLVDDE</sequence>
<dbReference type="Proteomes" id="UP001472677">
    <property type="component" value="Unassembled WGS sequence"/>
</dbReference>
<name>A0ABR2CQA4_9ROSI</name>
<dbReference type="Gene3D" id="3.90.70.10">
    <property type="entry name" value="Cysteine proteinases"/>
    <property type="match status" value="1"/>
</dbReference>
<comment type="similarity">
    <text evidence="1">Belongs to the peptidase C1 family.</text>
</comment>
<dbReference type="EMBL" id="JBBPBM010000046">
    <property type="protein sequence ID" value="KAK8521919.1"/>
    <property type="molecule type" value="Genomic_DNA"/>
</dbReference>
<keyword evidence="7" id="KW-1185">Reference proteome</keyword>
<keyword evidence="4" id="KW-0788">Thiol protease</keyword>
<keyword evidence="2" id="KW-0645">Protease</keyword>
<proteinExistence type="inferred from homology"/>
<dbReference type="SUPFAM" id="SSF54001">
    <property type="entry name" value="Cysteine proteinases"/>
    <property type="match status" value="1"/>
</dbReference>
<dbReference type="Pfam" id="PF00112">
    <property type="entry name" value="Peptidase_C1"/>
    <property type="match status" value="1"/>
</dbReference>
<evidence type="ECO:0000256" key="3">
    <source>
        <dbReference type="ARBA" id="ARBA00022801"/>
    </source>
</evidence>
<organism evidence="6 7">
    <name type="scientific">Hibiscus sabdariffa</name>
    <name type="common">roselle</name>
    <dbReference type="NCBI Taxonomy" id="183260"/>
    <lineage>
        <taxon>Eukaryota</taxon>
        <taxon>Viridiplantae</taxon>
        <taxon>Streptophyta</taxon>
        <taxon>Embryophyta</taxon>
        <taxon>Tracheophyta</taxon>
        <taxon>Spermatophyta</taxon>
        <taxon>Magnoliopsida</taxon>
        <taxon>eudicotyledons</taxon>
        <taxon>Gunneridae</taxon>
        <taxon>Pentapetalae</taxon>
        <taxon>rosids</taxon>
        <taxon>malvids</taxon>
        <taxon>Malvales</taxon>
        <taxon>Malvaceae</taxon>
        <taxon>Malvoideae</taxon>
        <taxon>Hibiscus</taxon>
    </lineage>
</organism>
<evidence type="ECO:0000256" key="1">
    <source>
        <dbReference type="ARBA" id="ARBA00008455"/>
    </source>
</evidence>
<evidence type="ECO:0000256" key="4">
    <source>
        <dbReference type="ARBA" id="ARBA00022807"/>
    </source>
</evidence>
<comment type="caution">
    <text evidence="6">The sequence shown here is derived from an EMBL/GenBank/DDBJ whole genome shotgun (WGS) entry which is preliminary data.</text>
</comment>
<dbReference type="InterPro" id="IPR038765">
    <property type="entry name" value="Papain-like_cys_pep_sf"/>
</dbReference>
<dbReference type="InterPro" id="IPR000668">
    <property type="entry name" value="Peptidase_C1A_C"/>
</dbReference>
<evidence type="ECO:0000256" key="2">
    <source>
        <dbReference type="ARBA" id="ARBA00022670"/>
    </source>
</evidence>
<dbReference type="PROSITE" id="PS00639">
    <property type="entry name" value="THIOL_PROTEASE_HIS"/>
    <property type="match status" value="1"/>
</dbReference>
<accession>A0ABR2CQA4</accession>
<dbReference type="SMART" id="SM00645">
    <property type="entry name" value="Pept_C1"/>
    <property type="match status" value="1"/>
</dbReference>
<evidence type="ECO:0000259" key="5">
    <source>
        <dbReference type="SMART" id="SM00645"/>
    </source>
</evidence>
<reference evidence="6 7" key="1">
    <citation type="journal article" date="2024" name="G3 (Bethesda)">
        <title>Genome assembly of Hibiscus sabdariffa L. provides insights into metabolisms of medicinal natural products.</title>
        <authorList>
            <person name="Kim T."/>
        </authorList>
    </citation>
    <scope>NUCLEOTIDE SEQUENCE [LARGE SCALE GENOMIC DNA]</scope>
    <source>
        <strain evidence="6">TK-2024</strain>
        <tissue evidence="6">Old leaves</tissue>
    </source>
</reference>
<dbReference type="InterPro" id="IPR013128">
    <property type="entry name" value="Peptidase_C1A"/>
</dbReference>
<evidence type="ECO:0000313" key="7">
    <source>
        <dbReference type="Proteomes" id="UP001472677"/>
    </source>
</evidence>
<dbReference type="InterPro" id="IPR025660">
    <property type="entry name" value="Pept_his_AS"/>
</dbReference>
<protein>
    <recommendedName>
        <fullName evidence="5">Peptidase C1A papain C-terminal domain-containing protein</fullName>
    </recommendedName>
</protein>
<evidence type="ECO:0000313" key="6">
    <source>
        <dbReference type="EMBL" id="KAK8521919.1"/>
    </source>
</evidence>